<feature type="region of interest" description="Disordered" evidence="1">
    <location>
        <begin position="96"/>
        <end position="118"/>
    </location>
</feature>
<organism evidence="2 3">
    <name type="scientific">Tenggerimyces flavus</name>
    <dbReference type="NCBI Taxonomy" id="1708749"/>
    <lineage>
        <taxon>Bacteria</taxon>
        <taxon>Bacillati</taxon>
        <taxon>Actinomycetota</taxon>
        <taxon>Actinomycetes</taxon>
        <taxon>Propionibacteriales</taxon>
        <taxon>Nocardioidaceae</taxon>
        <taxon>Tenggerimyces</taxon>
    </lineage>
</organism>
<evidence type="ECO:0000313" key="2">
    <source>
        <dbReference type="EMBL" id="MFC3762027.1"/>
    </source>
</evidence>
<reference evidence="3" key="1">
    <citation type="journal article" date="2019" name="Int. J. Syst. Evol. Microbiol.">
        <title>The Global Catalogue of Microorganisms (GCM) 10K type strain sequencing project: providing services to taxonomists for standard genome sequencing and annotation.</title>
        <authorList>
            <consortium name="The Broad Institute Genomics Platform"/>
            <consortium name="The Broad Institute Genome Sequencing Center for Infectious Disease"/>
            <person name="Wu L."/>
            <person name="Ma J."/>
        </authorList>
    </citation>
    <scope>NUCLEOTIDE SEQUENCE [LARGE SCALE GENOMIC DNA]</scope>
    <source>
        <strain evidence="3">CGMCC 4.7241</strain>
    </source>
</reference>
<evidence type="ECO:0000256" key="1">
    <source>
        <dbReference type="SAM" id="MobiDB-lite"/>
    </source>
</evidence>
<dbReference type="EMBL" id="JBHRZH010000012">
    <property type="protein sequence ID" value="MFC3762027.1"/>
    <property type="molecule type" value="Genomic_DNA"/>
</dbReference>
<sequence length="118" mass="13308">MARIRSIKPSFWGDERVSQLSRDARLLFIGLWSFSDDAGRFLASHQAIAGYVFPNDEDVTPKKLSAWLDEIAQQGMVILYSNGRVKYGAVPKWRKHQKISHPQPSSLPGPPPDALFDE</sequence>
<evidence type="ECO:0000313" key="3">
    <source>
        <dbReference type="Proteomes" id="UP001595699"/>
    </source>
</evidence>
<name>A0ABV7YBP9_9ACTN</name>
<comment type="caution">
    <text evidence="2">The sequence shown here is derived from an EMBL/GenBank/DDBJ whole genome shotgun (WGS) entry which is preliminary data.</text>
</comment>
<proteinExistence type="predicted"/>
<keyword evidence="3" id="KW-1185">Reference proteome</keyword>
<feature type="compositionally biased region" description="Pro residues" evidence="1">
    <location>
        <begin position="105"/>
        <end position="118"/>
    </location>
</feature>
<protein>
    <submittedName>
        <fullName evidence="2">Uncharacterized protein</fullName>
    </submittedName>
</protein>
<gene>
    <name evidence="2" type="ORF">ACFOUW_14385</name>
</gene>
<dbReference type="Proteomes" id="UP001595699">
    <property type="component" value="Unassembled WGS sequence"/>
</dbReference>
<accession>A0ABV7YBP9</accession>
<dbReference type="RefSeq" id="WP_205120575.1">
    <property type="nucleotide sequence ID" value="NZ_JAFBCM010000001.1"/>
</dbReference>